<evidence type="ECO:0000313" key="1">
    <source>
        <dbReference type="EMBL" id="RZU46626.1"/>
    </source>
</evidence>
<dbReference type="Proteomes" id="UP000292564">
    <property type="component" value="Unassembled WGS sequence"/>
</dbReference>
<comment type="caution">
    <text evidence="1">The sequence shown here is derived from an EMBL/GenBank/DDBJ whole genome shotgun (WGS) entry which is preliminary data.</text>
</comment>
<dbReference type="AlphaFoldDB" id="A0A4V2G5Y8"/>
<evidence type="ECO:0000313" key="2">
    <source>
        <dbReference type="Proteomes" id="UP000292564"/>
    </source>
</evidence>
<accession>A0A4V2G5Y8</accession>
<keyword evidence="2" id="KW-1185">Reference proteome</keyword>
<dbReference type="EMBL" id="SHKY01000002">
    <property type="protein sequence ID" value="RZU46626.1"/>
    <property type="molecule type" value="Genomic_DNA"/>
</dbReference>
<organism evidence="1 2">
    <name type="scientific">Krasilnikovia cinnamomea</name>
    <dbReference type="NCBI Taxonomy" id="349313"/>
    <lineage>
        <taxon>Bacteria</taxon>
        <taxon>Bacillati</taxon>
        <taxon>Actinomycetota</taxon>
        <taxon>Actinomycetes</taxon>
        <taxon>Micromonosporales</taxon>
        <taxon>Micromonosporaceae</taxon>
        <taxon>Krasilnikovia</taxon>
    </lineage>
</organism>
<protein>
    <submittedName>
        <fullName evidence="1">Uncharacterized protein</fullName>
    </submittedName>
</protein>
<name>A0A4V2G5Y8_9ACTN</name>
<reference evidence="1 2" key="1">
    <citation type="submission" date="2019-02" db="EMBL/GenBank/DDBJ databases">
        <title>Sequencing the genomes of 1000 actinobacteria strains.</title>
        <authorList>
            <person name="Klenk H.-P."/>
        </authorList>
    </citation>
    <scope>NUCLEOTIDE SEQUENCE [LARGE SCALE GENOMIC DNA]</scope>
    <source>
        <strain evidence="1 2">DSM 45162</strain>
    </source>
</reference>
<gene>
    <name evidence="1" type="ORF">EV385_6702</name>
</gene>
<sequence>MINPGTAPLDDTREDLAAANVEVLLAAVLDRGAALGEPVRDPAADRDAWDAPEADGTVVRLLMPGVELTPSPG</sequence>
<dbReference type="RefSeq" id="WP_130513814.1">
    <property type="nucleotide sequence ID" value="NZ_SHKY01000002.1"/>
</dbReference>
<proteinExistence type="predicted"/>